<feature type="region of interest" description="Disordered" evidence="1">
    <location>
        <begin position="74"/>
        <end position="98"/>
    </location>
</feature>
<evidence type="ECO:0000313" key="3">
    <source>
        <dbReference type="Proteomes" id="UP000605361"/>
    </source>
</evidence>
<feature type="compositionally biased region" description="Basic and acidic residues" evidence="1">
    <location>
        <begin position="74"/>
        <end position="91"/>
    </location>
</feature>
<accession>A0A931A6P4</accession>
<reference evidence="2" key="1">
    <citation type="submission" date="2020-11" db="EMBL/GenBank/DDBJ databases">
        <title>Whole-genome analyses of Nonomuraea sp. K274.</title>
        <authorList>
            <person name="Veyisoglu A."/>
        </authorList>
    </citation>
    <scope>NUCLEOTIDE SEQUENCE</scope>
    <source>
        <strain evidence="2">K274</strain>
    </source>
</reference>
<name>A0A931A6P4_9ACTN</name>
<evidence type="ECO:0000256" key="1">
    <source>
        <dbReference type="SAM" id="MobiDB-lite"/>
    </source>
</evidence>
<dbReference type="RefSeq" id="WP_195896310.1">
    <property type="nucleotide sequence ID" value="NZ_JADOGI010000043.1"/>
</dbReference>
<sequence>MATAERRRQAALIAVHTSWANTTDRAARTAAATAASPVSLDYWEAKLRAEGRVREEDIPAAAVNARAAEMRRRALKSADARRRNKTAKQDAARLAASA</sequence>
<keyword evidence="3" id="KW-1185">Reference proteome</keyword>
<dbReference type="AlphaFoldDB" id="A0A931A6P4"/>
<dbReference type="Proteomes" id="UP000605361">
    <property type="component" value="Unassembled WGS sequence"/>
</dbReference>
<dbReference type="EMBL" id="JADOGI010000043">
    <property type="protein sequence ID" value="MBF8187347.1"/>
    <property type="molecule type" value="Genomic_DNA"/>
</dbReference>
<organism evidence="2 3">
    <name type="scientific">Nonomuraea cypriaca</name>
    <dbReference type="NCBI Taxonomy" id="1187855"/>
    <lineage>
        <taxon>Bacteria</taxon>
        <taxon>Bacillati</taxon>
        <taxon>Actinomycetota</taxon>
        <taxon>Actinomycetes</taxon>
        <taxon>Streptosporangiales</taxon>
        <taxon>Streptosporangiaceae</taxon>
        <taxon>Nonomuraea</taxon>
    </lineage>
</organism>
<proteinExistence type="predicted"/>
<comment type="caution">
    <text evidence="2">The sequence shown here is derived from an EMBL/GenBank/DDBJ whole genome shotgun (WGS) entry which is preliminary data.</text>
</comment>
<evidence type="ECO:0000313" key="2">
    <source>
        <dbReference type="EMBL" id="MBF8187347.1"/>
    </source>
</evidence>
<gene>
    <name evidence="2" type="ORF">ITP53_16725</name>
</gene>
<protein>
    <submittedName>
        <fullName evidence="2">Uncharacterized protein</fullName>
    </submittedName>
</protein>